<evidence type="ECO:0000313" key="4">
    <source>
        <dbReference type="WBParaSite" id="GPUH_0002599201-mRNA-1"/>
    </source>
</evidence>
<dbReference type="GO" id="GO:0006493">
    <property type="term" value="P:protein O-linked glycosylation"/>
    <property type="evidence" value="ECO:0007669"/>
    <property type="project" value="TreeGrafter"/>
</dbReference>
<reference evidence="4" key="1">
    <citation type="submission" date="2016-06" db="UniProtKB">
        <authorList>
            <consortium name="WormBaseParasite"/>
        </authorList>
    </citation>
    <scope>IDENTIFICATION</scope>
</reference>
<dbReference type="Gene3D" id="3.90.550.10">
    <property type="entry name" value="Spore Coat Polysaccharide Biosynthesis Protein SpsA, Chain A"/>
    <property type="match status" value="1"/>
</dbReference>
<dbReference type="WBParaSite" id="GPUH_0002599201-mRNA-1">
    <property type="protein sequence ID" value="GPUH_0002599201-mRNA-1"/>
    <property type="gene ID" value="GPUH_0002599201"/>
</dbReference>
<keyword evidence="1" id="KW-1015">Disulfide bond</keyword>
<organism evidence="4">
    <name type="scientific">Gongylonema pulchrum</name>
    <dbReference type="NCBI Taxonomy" id="637853"/>
    <lineage>
        <taxon>Eukaryota</taxon>
        <taxon>Metazoa</taxon>
        <taxon>Ecdysozoa</taxon>
        <taxon>Nematoda</taxon>
        <taxon>Chromadorea</taxon>
        <taxon>Rhabditida</taxon>
        <taxon>Spirurina</taxon>
        <taxon>Spiruromorpha</taxon>
        <taxon>Spiruroidea</taxon>
        <taxon>Gongylonematidae</taxon>
        <taxon>Gongylonema</taxon>
    </lineage>
</organism>
<dbReference type="EMBL" id="UYRT01107813">
    <property type="protein sequence ID" value="VDN44917.1"/>
    <property type="molecule type" value="Genomic_DNA"/>
</dbReference>
<dbReference type="SUPFAM" id="SSF53448">
    <property type="entry name" value="Nucleotide-diphospho-sugar transferases"/>
    <property type="match status" value="1"/>
</dbReference>
<evidence type="ECO:0000313" key="2">
    <source>
        <dbReference type="EMBL" id="VDN44917.1"/>
    </source>
</evidence>
<dbReference type="GO" id="GO:0005794">
    <property type="term" value="C:Golgi apparatus"/>
    <property type="evidence" value="ECO:0007669"/>
    <property type="project" value="TreeGrafter"/>
</dbReference>
<dbReference type="PANTHER" id="PTHR11675:SF43">
    <property type="entry name" value="POLYPEPTIDE N-ACETYLGALACTOSAMINYLTRANSFERASE 1"/>
    <property type="match status" value="1"/>
</dbReference>
<protein>
    <submittedName>
        <fullName evidence="4">Glyco_trans_2-like domain-containing protein</fullName>
    </submittedName>
</protein>
<sequence length="82" mass="9488">MISLDRSLPDYRSKECREIKYDDSLPRASVIIIFTDEAWSPLMRTVHSVVNRSPLHLLHEVILLDDFSQRVAKLLGHLVLDC</sequence>
<name>A0A183EYC1_9BILA</name>
<proteinExistence type="predicted"/>
<keyword evidence="3" id="KW-1185">Reference proteome</keyword>
<gene>
    <name evidence="2" type="ORF">GPUH_LOCUS25963</name>
</gene>
<dbReference type="Proteomes" id="UP000271098">
    <property type="component" value="Unassembled WGS sequence"/>
</dbReference>
<evidence type="ECO:0000256" key="1">
    <source>
        <dbReference type="ARBA" id="ARBA00023157"/>
    </source>
</evidence>
<dbReference type="InterPro" id="IPR029044">
    <property type="entry name" value="Nucleotide-diphossugar_trans"/>
</dbReference>
<reference evidence="2 3" key="2">
    <citation type="submission" date="2018-11" db="EMBL/GenBank/DDBJ databases">
        <authorList>
            <consortium name="Pathogen Informatics"/>
        </authorList>
    </citation>
    <scope>NUCLEOTIDE SEQUENCE [LARGE SCALE GENOMIC DNA]</scope>
</reference>
<evidence type="ECO:0000313" key="3">
    <source>
        <dbReference type="Proteomes" id="UP000271098"/>
    </source>
</evidence>
<dbReference type="PANTHER" id="PTHR11675">
    <property type="entry name" value="N-ACETYLGALACTOSAMINYLTRANSFERASE"/>
    <property type="match status" value="1"/>
</dbReference>
<accession>A0A183EYC1</accession>
<dbReference type="GO" id="GO:0004653">
    <property type="term" value="F:polypeptide N-acetylgalactosaminyltransferase activity"/>
    <property type="evidence" value="ECO:0007669"/>
    <property type="project" value="TreeGrafter"/>
</dbReference>
<dbReference type="AlphaFoldDB" id="A0A183EYC1"/>
<dbReference type="OrthoDB" id="6119243at2759"/>